<evidence type="ECO:0000313" key="1">
    <source>
        <dbReference type="EMBL" id="OCX21462.1"/>
    </source>
</evidence>
<protein>
    <submittedName>
        <fullName evidence="1">Ethanolamine utilization protein EutQ</fullName>
    </submittedName>
</protein>
<dbReference type="STRING" id="1566387.QV13_07340"/>
<keyword evidence="2" id="KW-1185">Reference proteome</keyword>
<dbReference type="RefSeq" id="WP_065997180.1">
    <property type="nucleotide sequence ID" value="NZ_MDEO01000028.1"/>
</dbReference>
<dbReference type="EMBL" id="MDEO01000028">
    <property type="protein sequence ID" value="OCX21462.1"/>
    <property type="molecule type" value="Genomic_DNA"/>
</dbReference>
<comment type="caution">
    <text evidence="1">The sequence shown here is derived from an EMBL/GenBank/DDBJ whole genome shotgun (WGS) entry which is preliminary data.</text>
</comment>
<dbReference type="InterPro" id="IPR011051">
    <property type="entry name" value="RmlC_Cupin_sf"/>
</dbReference>
<name>A0A1C2E376_9HYPH</name>
<dbReference type="Pfam" id="PF06249">
    <property type="entry name" value="EutQ"/>
    <property type="match status" value="1"/>
</dbReference>
<dbReference type="SUPFAM" id="SSF51182">
    <property type="entry name" value="RmlC-like cupins"/>
    <property type="match status" value="1"/>
</dbReference>
<dbReference type="OrthoDB" id="3828611at2"/>
<proteinExistence type="predicted"/>
<organism evidence="1 2">
    <name type="scientific">Mesorhizobium hungaricum</name>
    <dbReference type="NCBI Taxonomy" id="1566387"/>
    <lineage>
        <taxon>Bacteria</taxon>
        <taxon>Pseudomonadati</taxon>
        <taxon>Pseudomonadota</taxon>
        <taxon>Alphaproteobacteria</taxon>
        <taxon>Hyphomicrobiales</taxon>
        <taxon>Phyllobacteriaceae</taxon>
        <taxon>Mesorhizobium</taxon>
    </lineage>
</organism>
<dbReference type="InterPro" id="IPR010424">
    <property type="entry name" value="EutQ"/>
</dbReference>
<dbReference type="Gene3D" id="2.60.120.10">
    <property type="entry name" value="Jelly Rolls"/>
    <property type="match status" value="1"/>
</dbReference>
<evidence type="ECO:0000313" key="2">
    <source>
        <dbReference type="Proteomes" id="UP000094412"/>
    </source>
</evidence>
<reference evidence="1 2" key="1">
    <citation type="submission" date="2016-08" db="EMBL/GenBank/DDBJ databases">
        <title>Whole genome sequence of Mesorhizobium sp. strain UASWS1009 isolated from industrial sewage.</title>
        <authorList>
            <person name="Crovadore J."/>
            <person name="Calmin G."/>
            <person name="Chablais R."/>
            <person name="Cochard B."/>
            <person name="Lefort F."/>
        </authorList>
    </citation>
    <scope>NUCLEOTIDE SEQUENCE [LARGE SCALE GENOMIC DNA]</scope>
    <source>
        <strain evidence="1 2">UASWS1009</strain>
    </source>
</reference>
<dbReference type="AlphaFoldDB" id="A0A1C2E376"/>
<sequence length="127" mass="13594">MALDGIRKFEAGKVTFSPYGDGPGTASISRLIGPSDSTTMGAYLARFDGRSVRWTVRYDELIAGISGKFRLNSEGKVHELGPGDVLWIPEGTAVEYQGDGAMVFISIAPVDWRARQIANSETGGEPA</sequence>
<dbReference type="InterPro" id="IPR014710">
    <property type="entry name" value="RmlC-like_jellyroll"/>
</dbReference>
<dbReference type="Proteomes" id="UP000094412">
    <property type="component" value="Unassembled WGS sequence"/>
</dbReference>
<gene>
    <name evidence="1" type="ORF">QV13_07340</name>
</gene>
<accession>A0A1C2E376</accession>